<dbReference type="AlphaFoldDB" id="A0A2N7X9K0"/>
<organism evidence="5 6">
    <name type="scientific">Trinickia symbiotica</name>
    <dbReference type="NCBI Taxonomy" id="863227"/>
    <lineage>
        <taxon>Bacteria</taxon>
        <taxon>Pseudomonadati</taxon>
        <taxon>Pseudomonadota</taxon>
        <taxon>Betaproteobacteria</taxon>
        <taxon>Burkholderiales</taxon>
        <taxon>Burkholderiaceae</taxon>
        <taxon>Trinickia</taxon>
    </lineage>
</organism>
<keyword evidence="2" id="KW-0238">DNA-binding</keyword>
<dbReference type="InterPro" id="IPR011991">
    <property type="entry name" value="ArsR-like_HTH"/>
</dbReference>
<dbReference type="Gene3D" id="3.30.70.920">
    <property type="match status" value="1"/>
</dbReference>
<dbReference type="SMART" id="SM00344">
    <property type="entry name" value="HTH_ASNC"/>
    <property type="match status" value="1"/>
</dbReference>
<dbReference type="InterPro" id="IPR036388">
    <property type="entry name" value="WH-like_DNA-bd_sf"/>
</dbReference>
<dbReference type="PRINTS" id="PR00033">
    <property type="entry name" value="HTHASNC"/>
</dbReference>
<feature type="domain" description="HTH asnC-type" evidence="4">
    <location>
        <begin position="8"/>
        <end position="71"/>
    </location>
</feature>
<proteinExistence type="predicted"/>
<evidence type="ECO:0000313" key="6">
    <source>
        <dbReference type="Proteomes" id="UP000235777"/>
    </source>
</evidence>
<comment type="caution">
    <text evidence="5">The sequence shown here is derived from an EMBL/GenBank/DDBJ whole genome shotgun (WGS) entry which is preliminary data.</text>
</comment>
<dbReference type="Proteomes" id="UP000235777">
    <property type="component" value="Unassembled WGS sequence"/>
</dbReference>
<dbReference type="PANTHER" id="PTHR30154">
    <property type="entry name" value="LEUCINE-RESPONSIVE REGULATORY PROTEIN"/>
    <property type="match status" value="1"/>
</dbReference>
<dbReference type="RefSeq" id="WP_018439632.1">
    <property type="nucleotide sequence ID" value="NZ_KB890165.1"/>
</dbReference>
<dbReference type="SUPFAM" id="SSF46785">
    <property type="entry name" value="Winged helix' DNA-binding domain"/>
    <property type="match status" value="1"/>
</dbReference>
<reference evidence="5 6" key="1">
    <citation type="submission" date="2018-01" db="EMBL/GenBank/DDBJ databases">
        <title>Whole genome analyses suggest that Burkholderia sensu lato contains two further novel genera in the rhizoxinica-symbiotica group Mycetohabitans gen. nov., and Trinickia gen. nov.: implications for the evolution of diazotrophy and nodulation in the Burkholderiaceae.</title>
        <authorList>
            <person name="Estrada-de los Santos P."/>
            <person name="Palmer M."/>
            <person name="Chavez-Ramirez B."/>
            <person name="Beukes C."/>
            <person name="Steenkamp E.T."/>
            <person name="Hirsch A.M."/>
            <person name="Manyaka P."/>
            <person name="Maluk M."/>
            <person name="Lafos M."/>
            <person name="Crook M."/>
            <person name="Gross E."/>
            <person name="Simon M.F."/>
            <person name="Bueno dos Reis Junior F."/>
            <person name="Poole P.S."/>
            <person name="Venter S.N."/>
            <person name="James E.K."/>
        </authorList>
    </citation>
    <scope>NUCLEOTIDE SEQUENCE [LARGE SCALE GENOMIC DNA]</scope>
    <source>
        <strain evidence="5 6">JPY 581</strain>
    </source>
</reference>
<evidence type="ECO:0000256" key="2">
    <source>
        <dbReference type="ARBA" id="ARBA00023125"/>
    </source>
</evidence>
<dbReference type="PROSITE" id="PS00519">
    <property type="entry name" value="HTH_ASNC_1"/>
    <property type="match status" value="1"/>
</dbReference>
<accession>A0A2N7X9K0</accession>
<evidence type="ECO:0000256" key="3">
    <source>
        <dbReference type="ARBA" id="ARBA00023163"/>
    </source>
</evidence>
<dbReference type="OrthoDB" id="8526125at2"/>
<dbReference type="CDD" id="cd00090">
    <property type="entry name" value="HTH_ARSR"/>
    <property type="match status" value="1"/>
</dbReference>
<protein>
    <submittedName>
        <fullName evidence="5">Lrp/AsnC family transcriptional regulator</fullName>
    </submittedName>
</protein>
<dbReference type="SUPFAM" id="SSF54909">
    <property type="entry name" value="Dimeric alpha+beta barrel"/>
    <property type="match status" value="1"/>
</dbReference>
<dbReference type="InterPro" id="IPR019888">
    <property type="entry name" value="Tscrpt_reg_AsnC-like"/>
</dbReference>
<dbReference type="GO" id="GO:0043200">
    <property type="term" value="P:response to amino acid"/>
    <property type="evidence" value="ECO:0007669"/>
    <property type="project" value="TreeGrafter"/>
</dbReference>
<dbReference type="InterPro" id="IPR036390">
    <property type="entry name" value="WH_DNA-bd_sf"/>
</dbReference>
<keyword evidence="3" id="KW-0804">Transcription</keyword>
<dbReference type="GO" id="GO:0043565">
    <property type="term" value="F:sequence-specific DNA binding"/>
    <property type="evidence" value="ECO:0007669"/>
    <property type="project" value="InterPro"/>
</dbReference>
<dbReference type="GO" id="GO:0006355">
    <property type="term" value="P:regulation of DNA-templated transcription"/>
    <property type="evidence" value="ECO:0007669"/>
    <property type="project" value="UniProtKB-ARBA"/>
</dbReference>
<sequence length="157" mass="17875">MFAVPHDLDKIDLKILRELSADGRLSWRDLAERIGLSLTPTLRRVHRLEEQGYIRGYFAHLDERKLIGGLTVFISVTLENQSEAAIQRFEKEIVVAPEVMSCFTMTGDADFILRVVVPDLDSYQSFLSKTLTRIPGVEHIRSSFALKTILNRTSPML</sequence>
<dbReference type="Gene3D" id="1.10.10.10">
    <property type="entry name" value="Winged helix-like DNA-binding domain superfamily/Winged helix DNA-binding domain"/>
    <property type="match status" value="1"/>
</dbReference>
<dbReference type="PROSITE" id="PS50956">
    <property type="entry name" value="HTH_ASNC_2"/>
    <property type="match status" value="1"/>
</dbReference>
<dbReference type="STRING" id="863227.GCA_000373005_01100"/>
<dbReference type="InterPro" id="IPR000485">
    <property type="entry name" value="AsnC-type_HTH_dom"/>
</dbReference>
<dbReference type="InterPro" id="IPR019887">
    <property type="entry name" value="Tscrpt_reg_AsnC/Lrp_C"/>
</dbReference>
<evidence type="ECO:0000313" key="5">
    <source>
        <dbReference type="EMBL" id="PMS38436.1"/>
    </source>
</evidence>
<dbReference type="GO" id="GO:0005829">
    <property type="term" value="C:cytosol"/>
    <property type="evidence" value="ECO:0007669"/>
    <property type="project" value="TreeGrafter"/>
</dbReference>
<dbReference type="PANTHER" id="PTHR30154:SF34">
    <property type="entry name" value="TRANSCRIPTIONAL REGULATOR AZLB"/>
    <property type="match status" value="1"/>
</dbReference>
<keyword evidence="1" id="KW-0805">Transcription regulation</keyword>
<dbReference type="InterPro" id="IPR011008">
    <property type="entry name" value="Dimeric_a/b-barrel"/>
</dbReference>
<dbReference type="InterPro" id="IPR019885">
    <property type="entry name" value="Tscrpt_reg_HTH_AsnC-type_CS"/>
</dbReference>
<dbReference type="EMBL" id="PNYC01000001">
    <property type="protein sequence ID" value="PMS38436.1"/>
    <property type="molecule type" value="Genomic_DNA"/>
</dbReference>
<dbReference type="Pfam" id="PF01037">
    <property type="entry name" value="AsnC_trans_reg"/>
    <property type="match status" value="1"/>
</dbReference>
<dbReference type="Pfam" id="PF13412">
    <property type="entry name" value="HTH_24"/>
    <property type="match status" value="1"/>
</dbReference>
<keyword evidence="6" id="KW-1185">Reference proteome</keyword>
<gene>
    <name evidence="5" type="ORF">C0Z20_00680</name>
</gene>
<name>A0A2N7X9K0_9BURK</name>
<evidence type="ECO:0000256" key="1">
    <source>
        <dbReference type="ARBA" id="ARBA00023015"/>
    </source>
</evidence>
<evidence type="ECO:0000259" key="4">
    <source>
        <dbReference type="PROSITE" id="PS50956"/>
    </source>
</evidence>